<dbReference type="OrthoDB" id="201504at2759"/>
<dbReference type="Pfam" id="PF06966">
    <property type="entry name" value="DUF1295"/>
    <property type="match status" value="1"/>
</dbReference>
<feature type="transmembrane region" description="Helical" evidence="1">
    <location>
        <begin position="184"/>
        <end position="203"/>
    </location>
</feature>
<protein>
    <recommendedName>
        <fullName evidence="4">DUF1295-domain-containing protein</fullName>
    </recommendedName>
</protein>
<keyword evidence="3" id="KW-1185">Reference proteome</keyword>
<dbReference type="Gene3D" id="1.20.120.1630">
    <property type="match status" value="1"/>
</dbReference>
<dbReference type="AlphaFoldDB" id="A0A1J8QD33"/>
<evidence type="ECO:0000313" key="2">
    <source>
        <dbReference type="EMBL" id="OJA11256.1"/>
    </source>
</evidence>
<keyword evidence="1" id="KW-1133">Transmembrane helix</keyword>
<proteinExistence type="predicted"/>
<accession>A0A1J8QD33</accession>
<evidence type="ECO:0000256" key="1">
    <source>
        <dbReference type="SAM" id="Phobius"/>
    </source>
</evidence>
<reference evidence="2 3" key="1">
    <citation type="submission" date="2016-03" db="EMBL/GenBank/DDBJ databases">
        <title>Comparative genomics of the ectomycorrhizal sister species Rhizopogon vinicolor and Rhizopogon vesiculosus (Basidiomycota: Boletales) reveals a divergence of the mating type B locus.</title>
        <authorList>
            <person name="Mujic A.B."/>
            <person name="Kuo A."/>
            <person name="Tritt A."/>
            <person name="Lipzen A."/>
            <person name="Chen C."/>
            <person name="Johnson J."/>
            <person name="Sharma A."/>
            <person name="Barry K."/>
            <person name="Grigoriev I.V."/>
            <person name="Spatafora J.W."/>
        </authorList>
    </citation>
    <scope>NUCLEOTIDE SEQUENCE [LARGE SCALE GENOMIC DNA]</scope>
    <source>
        <strain evidence="2 3">AM-OR11-056</strain>
    </source>
</reference>
<name>A0A1J8QD33_9AGAM</name>
<organism evidence="2 3">
    <name type="scientific">Rhizopogon vesiculosus</name>
    <dbReference type="NCBI Taxonomy" id="180088"/>
    <lineage>
        <taxon>Eukaryota</taxon>
        <taxon>Fungi</taxon>
        <taxon>Dikarya</taxon>
        <taxon>Basidiomycota</taxon>
        <taxon>Agaricomycotina</taxon>
        <taxon>Agaricomycetes</taxon>
        <taxon>Agaricomycetidae</taxon>
        <taxon>Boletales</taxon>
        <taxon>Suillineae</taxon>
        <taxon>Rhizopogonaceae</taxon>
        <taxon>Rhizopogon</taxon>
    </lineage>
</organism>
<dbReference type="PANTHER" id="PTHR32251:SF23">
    <property type="entry name" value="3-OXO-5-ALPHA-STEROID 4-DEHYDROGENASE (DUF1295)"/>
    <property type="match status" value="1"/>
</dbReference>
<comment type="caution">
    <text evidence="2">The sequence shown here is derived from an EMBL/GenBank/DDBJ whole genome shotgun (WGS) entry which is preliminary data.</text>
</comment>
<dbReference type="EMBL" id="LVVM01005143">
    <property type="protein sequence ID" value="OJA11256.1"/>
    <property type="molecule type" value="Genomic_DNA"/>
</dbReference>
<keyword evidence="1" id="KW-0812">Transmembrane</keyword>
<dbReference type="PANTHER" id="PTHR32251">
    <property type="entry name" value="3-OXO-5-ALPHA-STEROID 4-DEHYDROGENASE"/>
    <property type="match status" value="1"/>
</dbReference>
<dbReference type="InterPro" id="IPR010721">
    <property type="entry name" value="UstE-like"/>
</dbReference>
<evidence type="ECO:0008006" key="4">
    <source>
        <dbReference type="Google" id="ProtNLM"/>
    </source>
</evidence>
<dbReference type="GO" id="GO:0016020">
    <property type="term" value="C:membrane"/>
    <property type="evidence" value="ECO:0007669"/>
    <property type="project" value="TreeGrafter"/>
</dbReference>
<feature type="transmembrane region" description="Helical" evidence="1">
    <location>
        <begin position="321"/>
        <end position="341"/>
    </location>
</feature>
<feature type="transmembrane region" description="Helical" evidence="1">
    <location>
        <begin position="256"/>
        <end position="273"/>
    </location>
</feature>
<feature type="transmembrane region" description="Helical" evidence="1">
    <location>
        <begin position="150"/>
        <end position="172"/>
    </location>
</feature>
<sequence length="397" mass="45598">MSSQAFLSHMDVWRILPDAPIFLSPVKSCLANGATFLVAVIFSQLVSHAPPLQWPWTLYTLNYANYYAFLPDYRLGVPTLWHTYYVPETIPAALRETHSLRAVLMTRLLTVWVVSLSYQKWQRGIFSPFRDEDCFWVVTQTNIHPFVQHVFNITFGVIGRSVISFLLALTVADAVAQPHTALVASDYILATLAILAILTAFVAESQRTSFEIFSGQLSFLRWHIKWFDSRIQWTEHDAERGFVTRGLWAWSRHPDLLCELIFWFIFNLFPILSPNSPELNVPPASHIPLTSLLPCLSLCLWTSISTLLVDSYKRVQYPAYAAYQARVAMFVPLLTPVWGALLRRYGRKDVDMLVYGDGTSPEEKEMMDKANMGGRPRYRWRKWRSMADRLGLANPEK</sequence>
<dbReference type="Proteomes" id="UP000183567">
    <property type="component" value="Unassembled WGS sequence"/>
</dbReference>
<evidence type="ECO:0000313" key="3">
    <source>
        <dbReference type="Proteomes" id="UP000183567"/>
    </source>
</evidence>
<keyword evidence="1" id="KW-0472">Membrane</keyword>
<gene>
    <name evidence="2" type="ORF">AZE42_05685</name>
</gene>